<feature type="signal peptide" evidence="1">
    <location>
        <begin position="1"/>
        <end position="18"/>
    </location>
</feature>
<keyword evidence="3" id="KW-1185">Reference proteome</keyword>
<proteinExistence type="predicted"/>
<keyword evidence="1" id="KW-0732">Signal</keyword>
<name>A0A1H9C6W7_9FLAO</name>
<reference evidence="2 3" key="1">
    <citation type="submission" date="2016-10" db="EMBL/GenBank/DDBJ databases">
        <authorList>
            <person name="de Groot N.N."/>
        </authorList>
    </citation>
    <scope>NUCLEOTIDE SEQUENCE [LARGE SCALE GENOMIC DNA]</scope>
    <source>
        <strain evidence="2 3">DSM 27078</strain>
    </source>
</reference>
<organism evidence="2 3">
    <name type="scientific">Flavobacterium urocaniciphilum</name>
    <dbReference type="NCBI Taxonomy" id="1299341"/>
    <lineage>
        <taxon>Bacteria</taxon>
        <taxon>Pseudomonadati</taxon>
        <taxon>Bacteroidota</taxon>
        <taxon>Flavobacteriia</taxon>
        <taxon>Flavobacteriales</taxon>
        <taxon>Flavobacteriaceae</taxon>
        <taxon>Flavobacterium</taxon>
    </lineage>
</organism>
<dbReference type="RefSeq" id="WP_091467660.1">
    <property type="nucleotide sequence ID" value="NZ_FOEI01000004.1"/>
</dbReference>
<evidence type="ECO:0000256" key="1">
    <source>
        <dbReference type="SAM" id="SignalP"/>
    </source>
</evidence>
<dbReference type="AlphaFoldDB" id="A0A1H9C6W7"/>
<dbReference type="EMBL" id="FOEI01000004">
    <property type="protein sequence ID" value="SEP96721.1"/>
    <property type="molecule type" value="Genomic_DNA"/>
</dbReference>
<protein>
    <submittedName>
        <fullName evidence="2">Uncharacterized protein</fullName>
    </submittedName>
</protein>
<evidence type="ECO:0000313" key="3">
    <source>
        <dbReference type="Proteomes" id="UP000198648"/>
    </source>
</evidence>
<gene>
    <name evidence="2" type="ORF">SAMN05444005_10469</name>
</gene>
<accession>A0A1H9C6W7</accession>
<dbReference type="Proteomes" id="UP000198648">
    <property type="component" value="Unassembled WGS sequence"/>
</dbReference>
<evidence type="ECO:0000313" key="2">
    <source>
        <dbReference type="EMBL" id="SEP96721.1"/>
    </source>
</evidence>
<dbReference type="STRING" id="1299341.SAMN05444005_10469"/>
<sequence>MKKILFILVVLLTTFSFAQNKPSVLISRKYEFQKSDNSYNLNNMFKGILSSSCNVYFENDELPIEIGQNKCNAYSGFLVENSNMFTTKMKFVIKDCQNNVVFESAEMKSKEKDYQLAYNEVMRLLVPEVKKFALTRPTIKKETPVVVDVKPIETKTVEIKSEGTTSNVSKYTLLEIQNGFAILDASPKVVLQIYKTSNPSVFIADKFGVKGIFTKVENKGFFEYYLNDKLIVEEYQF</sequence>
<dbReference type="OrthoDB" id="1274006at2"/>
<feature type="chain" id="PRO_5011446189" evidence="1">
    <location>
        <begin position="19"/>
        <end position="237"/>
    </location>
</feature>